<reference evidence="2 3" key="1">
    <citation type="submission" date="2016-10" db="EMBL/GenBank/DDBJ databases">
        <authorList>
            <person name="de Groot N.N."/>
        </authorList>
    </citation>
    <scope>NUCLEOTIDE SEQUENCE [LARGE SCALE GENOMIC DNA]</scope>
    <source>
        <strain evidence="2 3">CDM_5</strain>
    </source>
</reference>
<feature type="transmembrane region" description="Helical" evidence="1">
    <location>
        <begin position="30"/>
        <end position="51"/>
    </location>
</feature>
<organism evidence="2 3">
    <name type="scientific">Haloferax larsenii</name>
    <dbReference type="NCBI Taxonomy" id="302484"/>
    <lineage>
        <taxon>Archaea</taxon>
        <taxon>Methanobacteriati</taxon>
        <taxon>Methanobacteriota</taxon>
        <taxon>Stenosarchaea group</taxon>
        <taxon>Halobacteria</taxon>
        <taxon>Halobacteriales</taxon>
        <taxon>Haloferacaceae</taxon>
        <taxon>Haloferax</taxon>
    </lineage>
</organism>
<proteinExistence type="predicted"/>
<accession>A0A1H7L5J3</accession>
<name>A0A1H7L5J3_HALLR</name>
<dbReference type="Proteomes" id="UP000183894">
    <property type="component" value="Unassembled WGS sequence"/>
</dbReference>
<sequence length="87" mass="9194">MPSDSLSPEEQYEITYRATKNAIWDVLGTAVYLVFLIFAVALALFAIALPAIGSLAGGNAKPFVVGVAVLGLAVAGFGSYRIYQLIQ</sequence>
<keyword evidence="1" id="KW-1133">Transmembrane helix</keyword>
<keyword evidence="1" id="KW-0812">Transmembrane</keyword>
<dbReference type="EMBL" id="FOAD01000002">
    <property type="protein sequence ID" value="SEK94104.1"/>
    <property type="molecule type" value="Genomic_DNA"/>
</dbReference>
<keyword evidence="1" id="KW-0472">Membrane</keyword>
<evidence type="ECO:0000313" key="2">
    <source>
        <dbReference type="EMBL" id="SEK94104.1"/>
    </source>
</evidence>
<protein>
    <submittedName>
        <fullName evidence="2">Uncharacterized protein</fullName>
    </submittedName>
</protein>
<evidence type="ECO:0000256" key="1">
    <source>
        <dbReference type="SAM" id="Phobius"/>
    </source>
</evidence>
<dbReference type="AlphaFoldDB" id="A0A1H7L5J3"/>
<dbReference type="RefSeq" id="WP_074792848.1">
    <property type="nucleotide sequence ID" value="NZ_FOAD01000002.1"/>
</dbReference>
<feature type="transmembrane region" description="Helical" evidence="1">
    <location>
        <begin position="63"/>
        <end position="83"/>
    </location>
</feature>
<gene>
    <name evidence="2" type="ORF">SAMN04488691_102214</name>
</gene>
<evidence type="ECO:0000313" key="3">
    <source>
        <dbReference type="Proteomes" id="UP000183894"/>
    </source>
</evidence>